<protein>
    <submittedName>
        <fullName evidence="1">Uncharacterized protein</fullName>
    </submittedName>
</protein>
<reference evidence="1" key="1">
    <citation type="submission" date="2022-03" db="EMBL/GenBank/DDBJ databases">
        <title>Genomic analyses of argali, domestic sheep and their hybrids provide insights into chromosomal evolution, heterosis and genetic basis of agronomic traits.</title>
        <authorList>
            <person name="Li M."/>
        </authorList>
    </citation>
    <scope>NUCLEOTIDE SEQUENCE</scope>
    <source>
        <strain evidence="1">F1 hybrid</strain>
    </source>
</reference>
<evidence type="ECO:0000313" key="1">
    <source>
        <dbReference type="EMBL" id="KAI4574311.1"/>
    </source>
</evidence>
<accession>A0ACB9UNA4</accession>
<gene>
    <name evidence="1" type="ORF">MJG53_012487</name>
</gene>
<name>A0ACB9UNA4_9CETA</name>
<dbReference type="Proteomes" id="UP001057279">
    <property type="component" value="Linkage Group LG14"/>
</dbReference>
<evidence type="ECO:0000313" key="2">
    <source>
        <dbReference type="Proteomes" id="UP001057279"/>
    </source>
</evidence>
<organism evidence="1 2">
    <name type="scientific">Ovis ammon polii x Ovis aries</name>
    <dbReference type="NCBI Taxonomy" id="2918886"/>
    <lineage>
        <taxon>Eukaryota</taxon>
        <taxon>Metazoa</taxon>
        <taxon>Chordata</taxon>
        <taxon>Craniata</taxon>
        <taxon>Vertebrata</taxon>
        <taxon>Euteleostomi</taxon>
        <taxon>Mammalia</taxon>
        <taxon>Eutheria</taxon>
        <taxon>Laurasiatheria</taxon>
        <taxon>Artiodactyla</taxon>
        <taxon>Ruminantia</taxon>
        <taxon>Pecora</taxon>
        <taxon>Bovidae</taxon>
        <taxon>Caprinae</taxon>
        <taxon>Ovis</taxon>
    </lineage>
</organism>
<dbReference type="EMBL" id="CM043039">
    <property type="protein sequence ID" value="KAI4574311.1"/>
    <property type="molecule type" value="Genomic_DNA"/>
</dbReference>
<sequence>MDTSVLLQDTNHRAGEDAQAAIPAGVSGPLDPGLIEEDLDHTQGPPRSDLPRFLSVSVGPPPTVLRRGRPLPMAPLGLICTLKVIPYSPAEPVIQGERTNSKNNLENKPTFSRAAAPMWVKIQGQKRNVLGLVYRSGGGMAAWMRESPTTKEEGNDIKVSEQNRKEFINLEQTAYVSQRLKRRAPLKKPENPVPRVMIQQETTRLPLAIDSTEYS</sequence>
<keyword evidence="2" id="KW-1185">Reference proteome</keyword>
<proteinExistence type="predicted"/>
<comment type="caution">
    <text evidence="1">The sequence shown here is derived from an EMBL/GenBank/DDBJ whole genome shotgun (WGS) entry which is preliminary data.</text>
</comment>